<evidence type="ECO:0000259" key="1">
    <source>
        <dbReference type="Pfam" id="PF00326"/>
    </source>
</evidence>
<accession>W0REM4</accession>
<name>W0REM4_9BACT</name>
<dbReference type="SUPFAM" id="SSF53474">
    <property type="entry name" value="alpha/beta-Hydrolases"/>
    <property type="match status" value="1"/>
</dbReference>
<dbReference type="PATRIC" id="fig|861299.3.peg.2059"/>
<organism evidence="3 4">
    <name type="scientific">Gemmatirosa kalamazoonensis</name>
    <dbReference type="NCBI Taxonomy" id="861299"/>
    <lineage>
        <taxon>Bacteria</taxon>
        <taxon>Pseudomonadati</taxon>
        <taxon>Gemmatimonadota</taxon>
        <taxon>Gemmatimonadia</taxon>
        <taxon>Gemmatimonadales</taxon>
        <taxon>Gemmatimonadaceae</taxon>
        <taxon>Gemmatirosa</taxon>
    </lineage>
</organism>
<feature type="domain" description="Dipeptidylpeptidase IV N-terminal" evidence="2">
    <location>
        <begin position="59"/>
        <end position="221"/>
    </location>
</feature>
<dbReference type="InterPro" id="IPR001375">
    <property type="entry name" value="Peptidase_S9_cat"/>
</dbReference>
<dbReference type="AlphaFoldDB" id="W0REM4"/>
<dbReference type="STRING" id="861299.J421_2022"/>
<dbReference type="GO" id="GO:0008239">
    <property type="term" value="F:dipeptidyl-peptidase activity"/>
    <property type="evidence" value="ECO:0007669"/>
    <property type="project" value="TreeGrafter"/>
</dbReference>
<dbReference type="Pfam" id="PF00326">
    <property type="entry name" value="Peptidase_S9"/>
    <property type="match status" value="1"/>
</dbReference>
<dbReference type="EMBL" id="CP007128">
    <property type="protein sequence ID" value="AHG89559.1"/>
    <property type="molecule type" value="Genomic_DNA"/>
</dbReference>
<keyword evidence="4" id="KW-1185">Reference proteome</keyword>
<protein>
    <submittedName>
        <fullName evidence="3">Peptidase S9B dipeptidylpeptidase IV domain protein</fullName>
    </submittedName>
</protein>
<dbReference type="OrthoDB" id="1094230at2"/>
<dbReference type="InterPro" id="IPR050278">
    <property type="entry name" value="Serine_Prot_S9B/DPPIV"/>
</dbReference>
<dbReference type="HOGENOM" id="CLU_019735_0_0_0"/>
<reference evidence="3 4" key="1">
    <citation type="journal article" date="2014" name="Genome Announc.">
        <title>Genome Sequence and Methylome of Soil Bacterium Gemmatirosa kalamazoonensis KBS708T, a Member of the Rarely Cultivated Gemmatimonadetes Phylum.</title>
        <authorList>
            <person name="Debruyn J.M."/>
            <person name="Radosevich M."/>
            <person name="Wommack K.E."/>
            <person name="Polson S.W."/>
            <person name="Hauser L.J."/>
            <person name="Fawaz M.N."/>
            <person name="Korlach J."/>
            <person name="Tsai Y.C."/>
        </authorList>
    </citation>
    <scope>NUCLEOTIDE SEQUENCE [LARGE SCALE GENOMIC DNA]</scope>
    <source>
        <strain evidence="3 4">KBS708</strain>
    </source>
</reference>
<evidence type="ECO:0000259" key="2">
    <source>
        <dbReference type="Pfam" id="PF00930"/>
    </source>
</evidence>
<dbReference type="GO" id="GO:0006508">
    <property type="term" value="P:proteolysis"/>
    <property type="evidence" value="ECO:0007669"/>
    <property type="project" value="InterPro"/>
</dbReference>
<dbReference type="Pfam" id="PF00930">
    <property type="entry name" value="DPPIV_N"/>
    <property type="match status" value="1"/>
</dbReference>
<proteinExistence type="predicted"/>
<dbReference type="SUPFAM" id="SSF82171">
    <property type="entry name" value="DPP6 N-terminal domain-like"/>
    <property type="match status" value="1"/>
</dbReference>
<dbReference type="eggNOG" id="COG1506">
    <property type="taxonomic scope" value="Bacteria"/>
</dbReference>
<dbReference type="RefSeq" id="WP_158508727.1">
    <property type="nucleotide sequence ID" value="NZ_CP007128.1"/>
</dbReference>
<evidence type="ECO:0000313" key="3">
    <source>
        <dbReference type="EMBL" id="AHG89559.1"/>
    </source>
</evidence>
<feature type="domain" description="Peptidase S9 prolyl oligopeptidase catalytic" evidence="1">
    <location>
        <begin position="312"/>
        <end position="508"/>
    </location>
</feature>
<dbReference type="eggNOG" id="COG0823">
    <property type="taxonomic scope" value="Bacteria"/>
</dbReference>
<dbReference type="Gene3D" id="2.140.10.30">
    <property type="entry name" value="Dipeptidylpeptidase IV, N-terminal domain"/>
    <property type="match status" value="1"/>
</dbReference>
<dbReference type="KEGG" id="gba:J421_2022"/>
<sequence>MPNYVTLSGYTEELSTRTKVGDDQAAGRVAFVSLPRGDVKWLRVVPGDTTHPPATAFVMGWDDAGARALVYAVSRDYKTRVISTVGADSGVVRPIDVLRDSAWVGGPCAGCGGWLPNGSRAWWVSEADGYAHLYSAAPDGTDRKQLTAGKFEVVSAELSPDRTQFWLHTSEQSAFDQDFYTMPVGGGARTRITRGDGSHTVTPSPDGALLADVYSRANRPPELFVLPNRAGAAAAQLTTSPTADWLAFPWLAPEIVMVPASDGVQVPARIYRPQQMNAQPNGAAVIFVHGAGYLHNVHHYWSSYSREYMFNHYLASKGFVVLDIDYRGSAGYGRDWRTAIYRHMGGRDLQDQVDGVKYLQRTFGVPPERVGIYGGSYGGFMTLMALFTEPDWFGAGAALRSVTDWAHYNHPYTAQILNTPEKDSVAYRRSSPIYFAQGLKDPLLMAHGMVDVNVNYQDIVRLEQRLIELGKTDWSLASYPVEDHGFVRPSSWTDEYRRIFELFESTIGRAPGTRATGTR</sequence>
<gene>
    <name evidence="3" type="ORF">J421_2022</name>
</gene>
<dbReference type="InterPro" id="IPR029058">
    <property type="entry name" value="AB_hydrolase_fold"/>
</dbReference>
<dbReference type="PANTHER" id="PTHR11731:SF193">
    <property type="entry name" value="DIPEPTIDYL PEPTIDASE 9"/>
    <property type="match status" value="1"/>
</dbReference>
<evidence type="ECO:0000313" key="4">
    <source>
        <dbReference type="Proteomes" id="UP000019151"/>
    </source>
</evidence>
<dbReference type="InterPro" id="IPR002469">
    <property type="entry name" value="Peptidase_S9B_N"/>
</dbReference>
<dbReference type="GO" id="GO:0008236">
    <property type="term" value="F:serine-type peptidase activity"/>
    <property type="evidence" value="ECO:0007669"/>
    <property type="project" value="InterPro"/>
</dbReference>
<dbReference type="Proteomes" id="UP000019151">
    <property type="component" value="Chromosome"/>
</dbReference>
<dbReference type="InParanoid" id="W0REM4"/>
<dbReference type="Gene3D" id="3.40.50.1820">
    <property type="entry name" value="alpha/beta hydrolase"/>
    <property type="match status" value="1"/>
</dbReference>
<dbReference type="PANTHER" id="PTHR11731">
    <property type="entry name" value="PROTEASE FAMILY S9B,C DIPEPTIDYL-PEPTIDASE IV-RELATED"/>
    <property type="match status" value="1"/>
</dbReference>